<dbReference type="CDD" id="cd00077">
    <property type="entry name" value="HDc"/>
    <property type="match status" value="1"/>
</dbReference>
<dbReference type="SUPFAM" id="SSF109604">
    <property type="entry name" value="HD-domain/PDEase-like"/>
    <property type="match status" value="1"/>
</dbReference>
<protein>
    <submittedName>
        <fullName evidence="2">HD domain-containing protein</fullName>
    </submittedName>
</protein>
<dbReference type="InterPro" id="IPR003607">
    <property type="entry name" value="HD/PDEase_dom"/>
</dbReference>
<dbReference type="Pfam" id="PF01966">
    <property type="entry name" value="HD"/>
    <property type="match status" value="1"/>
</dbReference>
<comment type="caution">
    <text evidence="2">The sequence shown here is derived from an EMBL/GenBank/DDBJ whole genome shotgun (WGS) entry which is preliminary data.</text>
</comment>
<sequence length="237" mass="25733">MTFDRAARRSLPTLPLAAAEIPLSGPLPSPVPLTGARREIWERALPYLDVRDNDAHSLYAFALATALLHTLPGAREDVVLPAVLLHDTGWKTVDPADILPAIAGRAGAAGQETIRRHETRGAAIAARILAEVGYPARDTERIVTIIDGHDTRRDALDLDDAVVKDADKLWRLTPHGLRTVGAWFALDPDRTLRFLVARTYDRLLTEPARAVGAALTVLARTDGSVQRSGLDAPSRDE</sequence>
<dbReference type="Proteomes" id="UP001474181">
    <property type="component" value="Unassembled WGS sequence"/>
</dbReference>
<keyword evidence="3" id="KW-1185">Reference proteome</keyword>
<name>A0ABV1WNL5_9ACTN</name>
<organism evidence="2 3">
    <name type="scientific">Streptomyces hyaluromycini</name>
    <dbReference type="NCBI Taxonomy" id="1377993"/>
    <lineage>
        <taxon>Bacteria</taxon>
        <taxon>Bacillati</taxon>
        <taxon>Actinomycetota</taxon>
        <taxon>Actinomycetes</taxon>
        <taxon>Kitasatosporales</taxon>
        <taxon>Streptomycetaceae</taxon>
        <taxon>Streptomyces</taxon>
    </lineage>
</organism>
<evidence type="ECO:0000259" key="1">
    <source>
        <dbReference type="Pfam" id="PF01966"/>
    </source>
</evidence>
<dbReference type="RefSeq" id="WP_350776818.1">
    <property type="nucleotide sequence ID" value="NZ_JBEPEK010000011.1"/>
</dbReference>
<evidence type="ECO:0000313" key="3">
    <source>
        <dbReference type="Proteomes" id="UP001474181"/>
    </source>
</evidence>
<evidence type="ECO:0000313" key="2">
    <source>
        <dbReference type="EMBL" id="MER7178451.1"/>
    </source>
</evidence>
<dbReference type="InterPro" id="IPR006674">
    <property type="entry name" value="HD_domain"/>
</dbReference>
<feature type="domain" description="HD" evidence="1">
    <location>
        <begin position="55"/>
        <end position="169"/>
    </location>
</feature>
<reference evidence="2 3" key="1">
    <citation type="submission" date="2024-06" db="EMBL/GenBank/DDBJ databases">
        <title>The Natural Products Discovery Center: Release of the First 8490 Sequenced Strains for Exploring Actinobacteria Biosynthetic Diversity.</title>
        <authorList>
            <person name="Kalkreuter E."/>
            <person name="Kautsar S.A."/>
            <person name="Yang D."/>
            <person name="Bader C.D."/>
            <person name="Teijaro C.N."/>
            <person name="Fluegel L."/>
            <person name="Davis C.M."/>
            <person name="Simpson J.R."/>
            <person name="Lauterbach L."/>
            <person name="Steele A.D."/>
            <person name="Gui C."/>
            <person name="Meng S."/>
            <person name="Li G."/>
            <person name="Viehrig K."/>
            <person name="Ye F."/>
            <person name="Su P."/>
            <person name="Kiefer A.F."/>
            <person name="Nichols A."/>
            <person name="Cepeda A.J."/>
            <person name="Yan W."/>
            <person name="Fan B."/>
            <person name="Jiang Y."/>
            <person name="Adhikari A."/>
            <person name="Zheng C.-J."/>
            <person name="Schuster L."/>
            <person name="Cowan T.M."/>
            <person name="Smanski M.J."/>
            <person name="Chevrette M.G."/>
            <person name="De Carvalho L.P.S."/>
            <person name="Shen B."/>
        </authorList>
    </citation>
    <scope>NUCLEOTIDE SEQUENCE [LARGE SCALE GENOMIC DNA]</scope>
    <source>
        <strain evidence="2 3">NPDC000234</strain>
    </source>
</reference>
<dbReference type="EMBL" id="JBEPEK010000011">
    <property type="protein sequence ID" value="MER7178451.1"/>
    <property type="molecule type" value="Genomic_DNA"/>
</dbReference>
<dbReference type="Gene3D" id="1.10.3210.10">
    <property type="entry name" value="Hypothetical protein af1432"/>
    <property type="match status" value="1"/>
</dbReference>
<proteinExistence type="predicted"/>
<accession>A0ABV1WNL5</accession>
<gene>
    <name evidence="2" type="ORF">ABT404_02985</name>
</gene>